<reference evidence="2 3" key="1">
    <citation type="journal article" date="2021" name="ISME Commun">
        <title>Automated analysis of genomic sequences facilitates high-throughput and comprehensive description of bacteria.</title>
        <authorList>
            <person name="Hitch T.C.A."/>
        </authorList>
    </citation>
    <scope>NUCLEOTIDE SEQUENCE [LARGE SCALE GENOMIC DNA]</scope>
    <source>
        <strain evidence="2 3">Sanger_23</strain>
    </source>
</reference>
<dbReference type="InterPro" id="IPR029062">
    <property type="entry name" value="Class_I_gatase-like"/>
</dbReference>
<proteinExistence type="predicted"/>
<accession>A0ABT2TS45</accession>
<dbReference type="RefSeq" id="WP_158420685.1">
    <property type="nucleotide sequence ID" value="NZ_JAOQJL010000004.1"/>
</dbReference>
<gene>
    <name evidence="2" type="ORF">OCV61_03435</name>
</gene>
<dbReference type="Proteomes" id="UP001652409">
    <property type="component" value="Unassembled WGS sequence"/>
</dbReference>
<sequence>MKTDKIRVTVWNENIHEVEFEEIRKVYPKGIHGCIAEFLEKAGMDVKTAILREPEHGLTEEVLNETDVLIWWSHIAPGEVSDEVVERVYNRIVMEGMGLIVLHSAHDSKIFHKLMGTDTGWLKWREDGEKEIMWIVDPSHPIAEGLPEKIVLPNEEMYGEHFLIPQPDEQVFISWFEGGEVFRSGCCWHRGMGKVFYLRCGHEAFPTYEIPEIQQIIINAVKWARPLNFPKIARQWDQTIPTIEFKKAEDFSEIDGLHEHQSN</sequence>
<dbReference type="PIRSF" id="PIRSF030013">
    <property type="entry name" value="ThuA"/>
    <property type="match status" value="1"/>
</dbReference>
<feature type="domain" description="ThuA-like" evidence="1">
    <location>
        <begin position="7"/>
        <end position="224"/>
    </location>
</feature>
<organism evidence="2 3">
    <name type="scientific">Blautia ammoniilytica</name>
    <dbReference type="NCBI Taxonomy" id="2981782"/>
    <lineage>
        <taxon>Bacteria</taxon>
        <taxon>Bacillati</taxon>
        <taxon>Bacillota</taxon>
        <taxon>Clostridia</taxon>
        <taxon>Lachnospirales</taxon>
        <taxon>Lachnospiraceae</taxon>
        <taxon>Blautia</taxon>
    </lineage>
</organism>
<dbReference type="InterPro" id="IPR029010">
    <property type="entry name" value="ThuA-like"/>
</dbReference>
<evidence type="ECO:0000259" key="1">
    <source>
        <dbReference type="Pfam" id="PF06283"/>
    </source>
</evidence>
<dbReference type="EMBL" id="JAOQJL010000004">
    <property type="protein sequence ID" value="MCU6764461.1"/>
    <property type="molecule type" value="Genomic_DNA"/>
</dbReference>
<name>A0ABT2TS45_9FIRM</name>
<comment type="caution">
    <text evidence="2">The sequence shown here is derived from an EMBL/GenBank/DDBJ whole genome shotgun (WGS) entry which is preliminary data.</text>
</comment>
<dbReference type="Pfam" id="PF06283">
    <property type="entry name" value="ThuA"/>
    <property type="match status" value="1"/>
</dbReference>
<dbReference type="InterPro" id="IPR009381">
    <property type="entry name" value="Trehalose_catabolism_ThuA_prok"/>
</dbReference>
<keyword evidence="3" id="KW-1185">Reference proteome</keyword>
<dbReference type="Gene3D" id="3.40.50.880">
    <property type="match status" value="1"/>
</dbReference>
<evidence type="ECO:0000313" key="2">
    <source>
        <dbReference type="EMBL" id="MCU6764461.1"/>
    </source>
</evidence>
<protein>
    <submittedName>
        <fullName evidence="2">ThuA domain-containing protein</fullName>
    </submittedName>
</protein>
<dbReference type="SUPFAM" id="SSF52317">
    <property type="entry name" value="Class I glutamine amidotransferase-like"/>
    <property type="match status" value="1"/>
</dbReference>
<evidence type="ECO:0000313" key="3">
    <source>
        <dbReference type="Proteomes" id="UP001652409"/>
    </source>
</evidence>